<dbReference type="OrthoDB" id="259905at2759"/>
<comment type="caution">
    <text evidence="7">The sequence shown here is derived from an EMBL/GenBank/DDBJ whole genome shotgun (WGS) entry which is preliminary data.</text>
</comment>
<keyword evidence="8" id="KW-1185">Reference proteome</keyword>
<accession>A0A8T2JEQ9</accession>
<evidence type="ECO:0000256" key="2">
    <source>
        <dbReference type="ARBA" id="ARBA00004496"/>
    </source>
</evidence>
<reference evidence="7" key="1">
    <citation type="thesis" date="2020" institute="ProQuest LLC" country="789 East Eisenhower Parkway, Ann Arbor, MI, USA">
        <title>Comparative Genomics and Chromosome Evolution.</title>
        <authorList>
            <person name="Mudd A.B."/>
        </authorList>
    </citation>
    <scope>NUCLEOTIDE SEQUENCE</scope>
    <source>
        <strain evidence="7">Female2</strain>
        <tissue evidence="7">Blood</tissue>
    </source>
</reference>
<dbReference type="GO" id="GO:0001917">
    <property type="term" value="C:photoreceptor inner segment"/>
    <property type="evidence" value="ECO:0007669"/>
    <property type="project" value="UniProtKB-SubCell"/>
</dbReference>
<evidence type="ECO:0000256" key="3">
    <source>
        <dbReference type="ARBA" id="ARBA00022490"/>
    </source>
</evidence>
<evidence type="ECO:0000313" key="7">
    <source>
        <dbReference type="EMBL" id="KAG8441770.1"/>
    </source>
</evidence>
<proteinExistence type="predicted"/>
<evidence type="ECO:0000313" key="8">
    <source>
        <dbReference type="Proteomes" id="UP000812440"/>
    </source>
</evidence>
<comment type="function">
    <text evidence="4">May be involved in photoreceptor outer segment disk morphogenesis.</text>
</comment>
<evidence type="ECO:0000256" key="6">
    <source>
        <dbReference type="SAM" id="MobiDB-lite"/>
    </source>
</evidence>
<comment type="subcellular location">
    <subcellularLocation>
        <location evidence="2">Cytoplasm</location>
    </subcellularLocation>
    <subcellularLocation>
        <location evidence="1">Photoreceptor inner segment</location>
    </subcellularLocation>
</comment>
<evidence type="ECO:0000256" key="5">
    <source>
        <dbReference type="ARBA" id="ARBA00026215"/>
    </source>
</evidence>
<name>A0A8T2JEQ9_9PIPI</name>
<gene>
    <name evidence="7" type="ORF">GDO86_010809</name>
</gene>
<dbReference type="AlphaFoldDB" id="A0A8T2JEQ9"/>
<keyword evidence="3" id="KW-0963">Cytoplasm</keyword>
<sequence length="114" mass="12809">MEEDDLDSLLDEVEQKYCTPGPVGHRSAAGEPSRLRTTLKPSTAEENIDELIEEILDVPCHRETKNEKANNRDQQACNSFNQISRTKKCCPVYIAGSSVPFGVGTNLSERYFFK</sequence>
<dbReference type="PANTHER" id="PTHR33958">
    <property type="entry name" value="PROTEIN C8ORF37"/>
    <property type="match status" value="1"/>
</dbReference>
<organism evidence="7 8">
    <name type="scientific">Hymenochirus boettgeri</name>
    <name type="common">Congo dwarf clawed frog</name>
    <dbReference type="NCBI Taxonomy" id="247094"/>
    <lineage>
        <taxon>Eukaryota</taxon>
        <taxon>Metazoa</taxon>
        <taxon>Chordata</taxon>
        <taxon>Craniata</taxon>
        <taxon>Vertebrata</taxon>
        <taxon>Euteleostomi</taxon>
        <taxon>Amphibia</taxon>
        <taxon>Batrachia</taxon>
        <taxon>Anura</taxon>
        <taxon>Pipoidea</taxon>
        <taxon>Pipidae</taxon>
        <taxon>Pipinae</taxon>
        <taxon>Hymenochirus</taxon>
    </lineage>
</organism>
<evidence type="ECO:0000256" key="1">
    <source>
        <dbReference type="ARBA" id="ARBA00004437"/>
    </source>
</evidence>
<dbReference type="GO" id="GO:0005829">
    <property type="term" value="C:cytosol"/>
    <property type="evidence" value="ECO:0007669"/>
    <property type="project" value="TreeGrafter"/>
</dbReference>
<dbReference type="Proteomes" id="UP000812440">
    <property type="component" value="Chromosome 6"/>
</dbReference>
<dbReference type="InterPro" id="IPR029239">
    <property type="entry name" value="CFAP418"/>
</dbReference>
<feature type="region of interest" description="Disordered" evidence="6">
    <location>
        <begin position="17"/>
        <end position="40"/>
    </location>
</feature>
<evidence type="ECO:0000256" key="4">
    <source>
        <dbReference type="ARBA" id="ARBA00024819"/>
    </source>
</evidence>
<dbReference type="PANTHER" id="PTHR33958:SF1">
    <property type="entry name" value="CILIA- AND FLAGELLA-ASSOCIATED PROTEIN 418"/>
    <property type="match status" value="1"/>
</dbReference>
<dbReference type="EMBL" id="JAACNH010000005">
    <property type="protein sequence ID" value="KAG8441770.1"/>
    <property type="molecule type" value="Genomic_DNA"/>
</dbReference>
<protein>
    <recommendedName>
        <fullName evidence="5">Cilia- and flagella-associated protein 418</fullName>
    </recommendedName>
</protein>